<organism evidence="2 3">
    <name type="scientific">Frigidibacter mobilis</name>
    <dbReference type="NCBI Taxonomy" id="1335048"/>
    <lineage>
        <taxon>Bacteria</taxon>
        <taxon>Pseudomonadati</taxon>
        <taxon>Pseudomonadota</taxon>
        <taxon>Alphaproteobacteria</taxon>
        <taxon>Rhodobacterales</taxon>
        <taxon>Paracoccaceae</taxon>
        <taxon>Frigidibacter</taxon>
    </lineage>
</organism>
<dbReference type="OrthoDB" id="5148555at2"/>
<feature type="region of interest" description="Disordered" evidence="1">
    <location>
        <begin position="605"/>
        <end position="678"/>
    </location>
</feature>
<dbReference type="EMBL" id="CP012661">
    <property type="protein sequence ID" value="AMY67552.1"/>
    <property type="molecule type" value="Genomic_DNA"/>
</dbReference>
<evidence type="ECO:0000256" key="1">
    <source>
        <dbReference type="SAM" id="MobiDB-lite"/>
    </source>
</evidence>
<dbReference type="InterPro" id="IPR029044">
    <property type="entry name" value="Nucleotide-diphossugar_trans"/>
</dbReference>
<gene>
    <name evidence="2" type="ORF">AKL17_0290</name>
</gene>
<dbReference type="AlphaFoldDB" id="A0A159YYI2"/>
<dbReference type="PATRIC" id="fig|1335048.3.peg.304"/>
<evidence type="ECO:0000313" key="3">
    <source>
        <dbReference type="Proteomes" id="UP000076128"/>
    </source>
</evidence>
<evidence type="ECO:0008006" key="4">
    <source>
        <dbReference type="Google" id="ProtNLM"/>
    </source>
</evidence>
<reference evidence="2 3" key="1">
    <citation type="submission" date="2015-09" db="EMBL/GenBank/DDBJ databases">
        <title>Complete genome sequence of Defluviimonas alba cai42t isolated from an oilfield in Xinjiang.</title>
        <authorList>
            <person name="Geng S."/>
            <person name="Pan X."/>
            <person name="Wu X."/>
        </authorList>
    </citation>
    <scope>NUCLEOTIDE SEQUENCE [LARGE SCALE GENOMIC DNA]</scope>
    <source>
        <strain evidence="3">cai42</strain>
    </source>
</reference>
<keyword evidence="3" id="KW-1185">Reference proteome</keyword>
<name>A0A159YYI2_9RHOB</name>
<sequence length="678" mass="74125">MSHTPPPPGPLTLQHMILPEQGICTELELYVHLLGASGANLGDGSIWLGSGGVACFDTYFNLLSIGKWQAAAPFSTLSLDLQAQGRFELRVYHAIPGRSWELLACALHDLPDQAPLSVDLSHFTVNATSGVIFFEIRAIGDTLLRSARFITQDPALRRPRLGICITTFRREAEVARTAARLDAFIAGAEFGAQMHAFVVDNGGTAELGDLAHVQRVANRNLGGAGGFARGLAEAEAWGFDHCLFMDDDATFHMESIHRTLAFLSRALDPATAVAGAMISNTHKWAMWEAGARFDQRCRPQQGGRDLRRRDEVLEMEFQTAAPADPNFYGGFWFFAFPIAAVRARPFPFFVRGDDVSFSLANGFRPVTLNGVVSFQDDFTEKESVTTHYLDLRSHVVHHLSMERLGQGAWATARIPLRFLARSLSRFHYETAAAELQAWRDVMQGPEFFAANVDMSVRRLTLGSIAKVEVWGPRAGAELVLRRPRLRGRTAAALLRLTLNGHLLPFRRLWAGKAVLPGGARADLQAVRGCRQISYHQPGQDKAYTVRRSDRRFLSLLWQIGVTLLTFLHGHAALRKRYLAAYPSLTSAEFWQQNFSQFATPTAAAPTQTLSPQAAVPASGQAGQVQKGDGAERAVEQPGHKALKAVAPAPSSSSSRPSNRRGPAAGDAAPGPRGARLAR</sequence>
<dbReference type="Proteomes" id="UP000076128">
    <property type="component" value="Chromosome"/>
</dbReference>
<dbReference type="KEGG" id="daa:AKL17_0290"/>
<accession>A0A159YYI2</accession>
<evidence type="ECO:0000313" key="2">
    <source>
        <dbReference type="EMBL" id="AMY67552.1"/>
    </source>
</evidence>
<feature type="compositionally biased region" description="Low complexity" evidence="1">
    <location>
        <begin position="605"/>
        <end position="614"/>
    </location>
</feature>
<dbReference type="STRING" id="1335048.AKL17_0290"/>
<protein>
    <recommendedName>
        <fullName evidence="4">Glycosyltransferase, GT2 family</fullName>
    </recommendedName>
</protein>
<feature type="compositionally biased region" description="Low complexity" evidence="1">
    <location>
        <begin position="646"/>
        <end position="678"/>
    </location>
</feature>
<dbReference type="RefSeq" id="WP_066808913.1">
    <property type="nucleotide sequence ID" value="NZ_CP012661.1"/>
</dbReference>
<proteinExistence type="predicted"/>
<feature type="compositionally biased region" description="Basic and acidic residues" evidence="1">
    <location>
        <begin position="628"/>
        <end position="638"/>
    </location>
</feature>
<dbReference type="SUPFAM" id="SSF53448">
    <property type="entry name" value="Nucleotide-diphospho-sugar transferases"/>
    <property type="match status" value="1"/>
</dbReference>
<dbReference type="Gene3D" id="3.90.550.60">
    <property type="match status" value="1"/>
</dbReference>